<dbReference type="Proteomes" id="UP000245489">
    <property type="component" value="Unassembled WGS sequence"/>
</dbReference>
<feature type="domain" description="Fibronectin type-III" evidence="1">
    <location>
        <begin position="322"/>
        <end position="414"/>
    </location>
</feature>
<dbReference type="AlphaFoldDB" id="A0A316EDR0"/>
<keyword evidence="3" id="KW-1185">Reference proteome</keyword>
<comment type="caution">
    <text evidence="2">The sequence shown here is derived from an EMBL/GenBank/DDBJ whole genome shotgun (WGS) entry which is preliminary data.</text>
</comment>
<dbReference type="InterPro" id="IPR024079">
    <property type="entry name" value="MetalloPept_cat_dom_sf"/>
</dbReference>
<dbReference type="InterPro" id="IPR036116">
    <property type="entry name" value="FN3_sf"/>
</dbReference>
<dbReference type="GO" id="GO:0008237">
    <property type="term" value="F:metallopeptidase activity"/>
    <property type="evidence" value="ECO:0007669"/>
    <property type="project" value="InterPro"/>
</dbReference>
<gene>
    <name evidence="2" type="ORF">LV89_01203</name>
</gene>
<dbReference type="InterPro" id="IPR008754">
    <property type="entry name" value="Peptidase_M43"/>
</dbReference>
<dbReference type="InterPro" id="IPR045474">
    <property type="entry name" value="GEVED"/>
</dbReference>
<dbReference type="EMBL" id="QGGO01000005">
    <property type="protein sequence ID" value="PWK27796.1"/>
    <property type="molecule type" value="Genomic_DNA"/>
</dbReference>
<dbReference type="Pfam" id="PF05572">
    <property type="entry name" value="Peptidase_M43"/>
    <property type="match status" value="1"/>
</dbReference>
<dbReference type="SUPFAM" id="SSF49265">
    <property type="entry name" value="Fibronectin type III"/>
    <property type="match status" value="1"/>
</dbReference>
<dbReference type="PROSITE" id="PS50853">
    <property type="entry name" value="FN3"/>
    <property type="match status" value="1"/>
</dbReference>
<dbReference type="Gene3D" id="2.60.40.10">
    <property type="entry name" value="Immunoglobulins"/>
    <property type="match status" value="1"/>
</dbReference>
<name>A0A316EDR0_9BACT</name>
<dbReference type="SUPFAM" id="SSF55486">
    <property type="entry name" value="Metalloproteases ('zincins'), catalytic domain"/>
    <property type="match status" value="1"/>
</dbReference>
<accession>A0A316EDR0</accession>
<dbReference type="InterPro" id="IPR003961">
    <property type="entry name" value="FN3_dom"/>
</dbReference>
<evidence type="ECO:0000313" key="3">
    <source>
        <dbReference type="Proteomes" id="UP000245489"/>
    </source>
</evidence>
<evidence type="ECO:0000259" key="1">
    <source>
        <dbReference type="PROSITE" id="PS50853"/>
    </source>
</evidence>
<sequence>MKKNSIIWGLIFMLMSHYVLYAQLPCGKPDVSYQEELITQKLIQQYKSYSTQDGLLYGITYIAVKPHFVRTDAGITDLNMGAFNNAIAICNQYFINAGIQFYICGTSSNTPNYINKTAMYNWNTTAFNRDSITAANNVNNAHNIYFSNSLGGVGGFSFGMTQSKTNNRTFILNAQTDDNKTLAHELGHYFNLSHTFNNSASSNISLRELVTRNSTEISPRVSSNCLTTGDFVCDTPADPYNLNGGELSSCNESGDGITVVDANGDHFMPSSLNIMNYYFCSPYNFSRGQYARINAALAVNNTPNPDVNNRYTLDCAETAQNVATNVVLTNLSTGVSSGVSITWTDNSNVETGYIIERSITSSTEGFVAIGGVDADIVNFVDRNVVRNMTYYYRVKASNTKENYNTVIPAITTPAICGPLQTSACISNGNINVFKIVNNTGITILDNSNSGCSSNSYGDFTNLASPTMNAGKAYNFSMKTGYLNGYYPQHIGIWIDANQDNDFDDVGEMIYQSSGSGVMYGTTQIDGVFTIPAMTNVGNIRLRIRSKAQYEGIVTSPCDANNSGETEDYLLSVVKSITVNNSPALLCPSNNTTSLNFNINYIANADNNFTVELSDANGVFGQTPLVVGSGTMSPITITMPNTAESASLYKLRVKGSSPVIMGNESVSFGYGIATATLSLLSKGVISAGDSSLLRITFVGAKPYAFVLSNGKTVTGITTDTYDFYVKPIASTNFTIVSASGSCGVANVTGSVGVSVIPYCVPLYTSVCSPSSTTAKIAINRVWLQNSTNRILLDNDNSNCSSDNFSDYTNLTAPVLKGDSIYTVNVKGYYGSNGYYSQYFSVWIDYNKNNSFADAGELVWQSPTSGYSLSGTFTIPNTTLQGNTRMRVRSRSGSAPTDPCANYYYGEGEDYSVNLFQLISVGGDVSGSARICPNINNNTLTLSGQTGDILKWQSADNINFSPATDIENTTNTLNTQNVASTKYYRAVVKYSTAPVAYSSIATLTVSSPPSVSSTLVTVNYGNFVNLQATGCMGVLVWQKKMGGSVVMPISPKCSEKYFAQCIETNGGTSCLTGNSPDVFLKVIPSGEELTSITSGNWESPSTWSIGRSPQNGDLVIIRPNDTVTITTATAAAQCLEVGEATNLQFSTPASKLSLGY</sequence>
<organism evidence="2 3">
    <name type="scientific">Arcicella aurantiaca</name>
    <dbReference type="NCBI Taxonomy" id="591202"/>
    <lineage>
        <taxon>Bacteria</taxon>
        <taxon>Pseudomonadati</taxon>
        <taxon>Bacteroidota</taxon>
        <taxon>Cytophagia</taxon>
        <taxon>Cytophagales</taxon>
        <taxon>Flectobacillaceae</taxon>
        <taxon>Arcicella</taxon>
    </lineage>
</organism>
<dbReference type="OrthoDB" id="6278496at2"/>
<evidence type="ECO:0000313" key="2">
    <source>
        <dbReference type="EMBL" id="PWK27796.1"/>
    </source>
</evidence>
<proteinExistence type="predicted"/>
<dbReference type="Gene3D" id="3.40.390.10">
    <property type="entry name" value="Collagenase (Catalytic Domain)"/>
    <property type="match status" value="1"/>
</dbReference>
<dbReference type="RefSeq" id="WP_109741966.1">
    <property type="nucleotide sequence ID" value="NZ_QGGO01000005.1"/>
</dbReference>
<protein>
    <submittedName>
        <fullName evidence="2">Pregnancy-associated plasma protein-A</fullName>
    </submittedName>
</protein>
<reference evidence="2 3" key="1">
    <citation type="submission" date="2018-05" db="EMBL/GenBank/DDBJ databases">
        <title>Genomic Encyclopedia of Archaeal and Bacterial Type Strains, Phase II (KMG-II): from individual species to whole genera.</title>
        <authorList>
            <person name="Goeker M."/>
        </authorList>
    </citation>
    <scope>NUCLEOTIDE SEQUENCE [LARGE SCALE GENOMIC DNA]</scope>
    <source>
        <strain evidence="2 3">DSM 22214</strain>
    </source>
</reference>
<dbReference type="Pfam" id="PF20009">
    <property type="entry name" value="GEVED"/>
    <property type="match status" value="2"/>
</dbReference>
<dbReference type="InterPro" id="IPR013783">
    <property type="entry name" value="Ig-like_fold"/>
</dbReference>